<evidence type="ECO:0000256" key="4">
    <source>
        <dbReference type="SAM" id="MobiDB-lite"/>
    </source>
</evidence>
<dbReference type="PROSITE" id="PS51720">
    <property type="entry name" value="G_AIG1"/>
    <property type="match status" value="1"/>
</dbReference>
<dbReference type="Ensembl" id="ENSLBET00000010178.1">
    <property type="protein sequence ID" value="ENSLBEP00000009654.1"/>
    <property type="gene ID" value="ENSLBEG00000007467.1"/>
</dbReference>
<dbReference type="FunFam" id="3.40.50.300:FF:000366">
    <property type="entry name" value="GTPase, IMAP family member 2"/>
    <property type="match status" value="1"/>
</dbReference>
<dbReference type="Proteomes" id="UP000261660">
    <property type="component" value="Unplaced"/>
</dbReference>
<reference evidence="6" key="1">
    <citation type="submission" date="2025-08" db="UniProtKB">
        <authorList>
            <consortium name="Ensembl"/>
        </authorList>
    </citation>
    <scope>IDENTIFICATION</scope>
</reference>
<keyword evidence="2" id="KW-0547">Nucleotide-binding</keyword>
<dbReference type="PANTHER" id="PTHR10903">
    <property type="entry name" value="GTPASE, IMAP FAMILY MEMBER-RELATED"/>
    <property type="match status" value="1"/>
</dbReference>
<dbReference type="InterPro" id="IPR045058">
    <property type="entry name" value="GIMA/IAN/Toc"/>
</dbReference>
<dbReference type="InterPro" id="IPR027417">
    <property type="entry name" value="P-loop_NTPase"/>
</dbReference>
<feature type="region of interest" description="Disordered" evidence="4">
    <location>
        <begin position="284"/>
        <end position="307"/>
    </location>
</feature>
<keyword evidence="7" id="KW-1185">Reference proteome</keyword>
<comment type="similarity">
    <text evidence="1">Belongs to the TRAFAC class TrmE-Era-EngA-EngB-Septin-like GTPase superfamily. AIG1/Toc34/Toc159-like paraseptin GTPase family. IAN subfamily.</text>
</comment>
<organism evidence="6 7">
    <name type="scientific">Labrus bergylta</name>
    <name type="common">ballan wrasse</name>
    <dbReference type="NCBI Taxonomy" id="56723"/>
    <lineage>
        <taxon>Eukaryota</taxon>
        <taxon>Metazoa</taxon>
        <taxon>Chordata</taxon>
        <taxon>Craniata</taxon>
        <taxon>Vertebrata</taxon>
        <taxon>Euteleostomi</taxon>
        <taxon>Actinopterygii</taxon>
        <taxon>Neopterygii</taxon>
        <taxon>Teleostei</taxon>
        <taxon>Neoteleostei</taxon>
        <taxon>Acanthomorphata</taxon>
        <taxon>Eupercaria</taxon>
        <taxon>Labriformes</taxon>
        <taxon>Labridae</taxon>
        <taxon>Labrus</taxon>
    </lineage>
</organism>
<evidence type="ECO:0000256" key="1">
    <source>
        <dbReference type="ARBA" id="ARBA00008535"/>
    </source>
</evidence>
<protein>
    <submittedName>
        <fullName evidence="6">GTPase IMAP family member 7-like</fullName>
    </submittedName>
</protein>
<dbReference type="InParanoid" id="A0A3Q3EQN3"/>
<evidence type="ECO:0000256" key="3">
    <source>
        <dbReference type="ARBA" id="ARBA00023134"/>
    </source>
</evidence>
<evidence type="ECO:0000313" key="6">
    <source>
        <dbReference type="Ensembl" id="ENSLBEP00000009654.1"/>
    </source>
</evidence>
<evidence type="ECO:0000256" key="2">
    <source>
        <dbReference type="ARBA" id="ARBA00022741"/>
    </source>
</evidence>
<feature type="domain" description="AIG1-type G" evidence="5">
    <location>
        <begin position="12"/>
        <end position="209"/>
    </location>
</feature>
<dbReference type="SUPFAM" id="SSF52540">
    <property type="entry name" value="P-loop containing nucleoside triphosphate hydrolases"/>
    <property type="match status" value="1"/>
</dbReference>
<dbReference type="GO" id="GO:0005525">
    <property type="term" value="F:GTP binding"/>
    <property type="evidence" value="ECO:0007669"/>
    <property type="project" value="UniProtKB-KW"/>
</dbReference>
<evidence type="ECO:0000313" key="7">
    <source>
        <dbReference type="Proteomes" id="UP000261660"/>
    </source>
</evidence>
<sequence length="433" mass="50085">MAVSKETTMYNNEEIRIVMVGKTGAGKSAAGNTILGHKCFESVFSPESVTADCAKAYGELDRQKVSVIDTPGLFDTNTDEETTRKNISQCMAYASPGPHIFLIIIKLGRITEEEKKTVEKIQKIFGKSADKYSMVLFTHGDQLSGTIEEFLKESKDLQKLVAKCNDQYHVFDNTISDSSQTRELLNKIRKITEKNTGNHYTTEMFQEAERAIEEEKQRILKEKEEQMRKERKELMRKIVEKFEQRIKEAKEDAEKEKQRILKENEKQKCKEEELKRKIKEKHEKELKEAEEDTKKEKQRIQKEKEEQKCKLKEELEREIKEKHEKELKEAKEEMEKELKEKMKALEEEQEEKARREAEKSLSVLAKIFTGVISSSLLSSQTTQPITCLPTEPANSIRLLHAVTTSQPVSHSLIPSPAIKPQTLQFCCCVCFWV</sequence>
<accession>A0A3Q3EQN3</accession>
<evidence type="ECO:0000259" key="5">
    <source>
        <dbReference type="PROSITE" id="PS51720"/>
    </source>
</evidence>
<proteinExistence type="inferred from homology"/>
<dbReference type="AlphaFoldDB" id="A0A3Q3EQN3"/>
<dbReference type="InterPro" id="IPR006703">
    <property type="entry name" value="G_AIG1"/>
</dbReference>
<dbReference type="CDD" id="cd01852">
    <property type="entry name" value="AIG1"/>
    <property type="match status" value="1"/>
</dbReference>
<dbReference type="STRING" id="56723.ENSLBEP00000009654"/>
<dbReference type="PANTHER" id="PTHR10903:SF112">
    <property type="entry name" value="SI:CH211-113E8.5"/>
    <property type="match status" value="1"/>
</dbReference>
<dbReference type="Pfam" id="PF04548">
    <property type="entry name" value="AIG1"/>
    <property type="match status" value="1"/>
</dbReference>
<dbReference type="Gene3D" id="3.40.50.300">
    <property type="entry name" value="P-loop containing nucleotide triphosphate hydrolases"/>
    <property type="match status" value="1"/>
</dbReference>
<name>A0A3Q3EQN3_9LABR</name>
<keyword evidence="3" id="KW-0342">GTP-binding</keyword>
<reference evidence="6" key="2">
    <citation type="submission" date="2025-09" db="UniProtKB">
        <authorList>
            <consortium name="Ensembl"/>
        </authorList>
    </citation>
    <scope>IDENTIFICATION</scope>
</reference>
<dbReference type="GeneTree" id="ENSGT01120000271858"/>